<evidence type="ECO:0000313" key="2">
    <source>
        <dbReference type="EMBL" id="PMD42603.1"/>
    </source>
</evidence>
<name>A0A2J6RVV3_HYAVF</name>
<reference evidence="2 3" key="1">
    <citation type="submission" date="2016-04" db="EMBL/GenBank/DDBJ databases">
        <title>A degradative enzymes factory behind the ericoid mycorrhizal symbiosis.</title>
        <authorList>
            <consortium name="DOE Joint Genome Institute"/>
            <person name="Martino E."/>
            <person name="Morin E."/>
            <person name="Grelet G."/>
            <person name="Kuo A."/>
            <person name="Kohler A."/>
            <person name="Daghino S."/>
            <person name="Barry K."/>
            <person name="Choi C."/>
            <person name="Cichocki N."/>
            <person name="Clum A."/>
            <person name="Copeland A."/>
            <person name="Hainaut M."/>
            <person name="Haridas S."/>
            <person name="Labutti K."/>
            <person name="Lindquist E."/>
            <person name="Lipzen A."/>
            <person name="Khouja H.-R."/>
            <person name="Murat C."/>
            <person name="Ohm R."/>
            <person name="Olson A."/>
            <person name="Spatafora J."/>
            <person name="Veneault-Fourrey C."/>
            <person name="Henrissat B."/>
            <person name="Grigoriev I."/>
            <person name="Martin F."/>
            <person name="Perotto S."/>
        </authorList>
    </citation>
    <scope>NUCLEOTIDE SEQUENCE [LARGE SCALE GENOMIC DNA]</scope>
    <source>
        <strain evidence="2 3">F</strain>
    </source>
</reference>
<dbReference type="EMBL" id="KZ613943">
    <property type="protein sequence ID" value="PMD42603.1"/>
    <property type="molecule type" value="Genomic_DNA"/>
</dbReference>
<organism evidence="2 3">
    <name type="scientific">Hyaloscypha variabilis (strain UAMH 11265 / GT02V1 / F)</name>
    <name type="common">Meliniomyces variabilis</name>
    <dbReference type="NCBI Taxonomy" id="1149755"/>
    <lineage>
        <taxon>Eukaryota</taxon>
        <taxon>Fungi</taxon>
        <taxon>Dikarya</taxon>
        <taxon>Ascomycota</taxon>
        <taxon>Pezizomycotina</taxon>
        <taxon>Leotiomycetes</taxon>
        <taxon>Helotiales</taxon>
        <taxon>Hyaloscyphaceae</taxon>
        <taxon>Hyaloscypha</taxon>
        <taxon>Hyaloscypha variabilis</taxon>
    </lineage>
</organism>
<gene>
    <name evidence="2" type="ORF">L207DRAFT_316918</name>
</gene>
<evidence type="ECO:0000313" key="3">
    <source>
        <dbReference type="Proteomes" id="UP000235786"/>
    </source>
</evidence>
<evidence type="ECO:0000256" key="1">
    <source>
        <dbReference type="SAM" id="MobiDB-lite"/>
    </source>
</evidence>
<dbReference type="AlphaFoldDB" id="A0A2J6RVV3"/>
<feature type="region of interest" description="Disordered" evidence="1">
    <location>
        <begin position="73"/>
        <end position="104"/>
    </location>
</feature>
<accession>A0A2J6RVV3</accession>
<proteinExistence type="predicted"/>
<keyword evidence="3" id="KW-1185">Reference proteome</keyword>
<dbReference type="Proteomes" id="UP000235786">
    <property type="component" value="Unassembled WGS sequence"/>
</dbReference>
<sequence>MLTNGASPFTTCIKNHQIAPGMSEGRYPHAPHSVKAVIDDLISTTIHLQNHLAIAAELRGLLKQKVELRQLSPNHIPFQGNDFDRRPKRRLASPSNEPRKRGRR</sequence>
<protein>
    <submittedName>
        <fullName evidence="2">Uncharacterized protein</fullName>
    </submittedName>
</protein>